<dbReference type="PANTHER" id="PTHR47203:SF1">
    <property type="entry name" value="HYPOTHETICAL BASE EXCISION DNA REPAIR PROTEIN (EUROFUNG)"/>
    <property type="match status" value="1"/>
</dbReference>
<gene>
    <name evidence="11" type="ORF">KDAU_41390</name>
</gene>
<keyword evidence="8" id="KW-0234">DNA repair</keyword>
<dbReference type="SMART" id="SM00478">
    <property type="entry name" value="ENDO3c"/>
    <property type="match status" value="1"/>
</dbReference>
<protein>
    <submittedName>
        <fullName evidence="11">Endonuclease III</fullName>
    </submittedName>
</protein>
<dbReference type="CDD" id="cd00056">
    <property type="entry name" value="ENDO3c"/>
    <property type="match status" value="1"/>
</dbReference>
<sequence length="241" mass="26800">MTATSIIPSLHLTSVYELLIDTYGEMHNDPDYDPLGGLVGTILSQHTSDINSGRAYRQLIKTFPTWEEVRDVPTHMVAEAIRSGGLANVKAQRIQDVLNTLTSQQKESGGNKPLPEYLYDEIEKRTPEDAWRYLRTLPGVGPKTAACVMLFDMNRSIMPVDTHVHRVSKRLGLIDPKVNADKAHTVFAQIAPPDWVYGLHVGLIRHGRQICHAQKPKCGECPLYVQCAYVGSVNPQETGIS</sequence>
<dbReference type="PANTHER" id="PTHR47203">
    <property type="match status" value="1"/>
</dbReference>
<evidence type="ECO:0000313" key="11">
    <source>
        <dbReference type="EMBL" id="GCE06810.1"/>
    </source>
</evidence>
<evidence type="ECO:0000313" key="12">
    <source>
        <dbReference type="Proteomes" id="UP000287224"/>
    </source>
</evidence>
<evidence type="ECO:0000256" key="4">
    <source>
        <dbReference type="ARBA" id="ARBA00022763"/>
    </source>
</evidence>
<feature type="domain" description="HhH-GPD" evidence="10">
    <location>
        <begin position="43"/>
        <end position="209"/>
    </location>
</feature>
<reference evidence="12" key="1">
    <citation type="submission" date="2018-12" db="EMBL/GenBank/DDBJ databases">
        <title>Tengunoibacter tsumagoiensis gen. nov., sp. nov., Dictyobacter kobayashii sp. nov., D. alpinus sp. nov., and D. joshuensis sp. nov. and description of Dictyobacteraceae fam. nov. within the order Ktedonobacterales isolated from Tengu-no-mugimeshi.</title>
        <authorList>
            <person name="Wang C.M."/>
            <person name="Zheng Y."/>
            <person name="Sakai Y."/>
            <person name="Toyoda A."/>
            <person name="Minakuchi Y."/>
            <person name="Abe K."/>
            <person name="Yokota A."/>
            <person name="Yabe S."/>
        </authorList>
    </citation>
    <scope>NUCLEOTIDE SEQUENCE [LARGE SCALE GENOMIC DNA]</scope>
    <source>
        <strain evidence="12">S-27</strain>
    </source>
</reference>
<evidence type="ECO:0000259" key="10">
    <source>
        <dbReference type="SMART" id="SM00478"/>
    </source>
</evidence>
<dbReference type="GO" id="GO:0046872">
    <property type="term" value="F:metal ion binding"/>
    <property type="evidence" value="ECO:0007669"/>
    <property type="project" value="UniProtKB-KW"/>
</dbReference>
<evidence type="ECO:0000256" key="8">
    <source>
        <dbReference type="ARBA" id="ARBA00023204"/>
    </source>
</evidence>
<keyword evidence="11" id="KW-0540">Nuclease</keyword>
<keyword evidence="11" id="KW-0255">Endonuclease</keyword>
<dbReference type="SMART" id="SM00525">
    <property type="entry name" value="FES"/>
    <property type="match status" value="1"/>
</dbReference>
<dbReference type="Pfam" id="PF10576">
    <property type="entry name" value="EndIII_4Fe-2S"/>
    <property type="match status" value="1"/>
</dbReference>
<dbReference type="PIRSF" id="PIRSF001435">
    <property type="entry name" value="Nth"/>
    <property type="match status" value="1"/>
</dbReference>
<dbReference type="InterPro" id="IPR003651">
    <property type="entry name" value="Endonuclease3_FeS-loop_motif"/>
</dbReference>
<dbReference type="Gene3D" id="1.10.340.30">
    <property type="entry name" value="Hypothetical protein, domain 2"/>
    <property type="match status" value="1"/>
</dbReference>
<comment type="caution">
    <text evidence="11">The sequence shown here is derived from an EMBL/GenBank/DDBJ whole genome shotgun (WGS) entry which is preliminary data.</text>
</comment>
<evidence type="ECO:0000256" key="6">
    <source>
        <dbReference type="ARBA" id="ARBA00023004"/>
    </source>
</evidence>
<dbReference type="GO" id="GO:0006284">
    <property type="term" value="P:base-excision repair"/>
    <property type="evidence" value="ECO:0007669"/>
    <property type="project" value="InterPro"/>
</dbReference>
<keyword evidence="7" id="KW-0411">Iron-sulfur</keyword>
<dbReference type="SUPFAM" id="SSF48150">
    <property type="entry name" value="DNA-glycosylase"/>
    <property type="match status" value="1"/>
</dbReference>
<dbReference type="InterPro" id="IPR011257">
    <property type="entry name" value="DNA_glycosylase"/>
</dbReference>
<evidence type="ECO:0000256" key="5">
    <source>
        <dbReference type="ARBA" id="ARBA00022801"/>
    </source>
</evidence>
<evidence type="ECO:0000256" key="7">
    <source>
        <dbReference type="ARBA" id="ARBA00023014"/>
    </source>
</evidence>
<evidence type="ECO:0000256" key="3">
    <source>
        <dbReference type="ARBA" id="ARBA00022723"/>
    </source>
</evidence>
<dbReference type="GO" id="GO:0140097">
    <property type="term" value="F:catalytic activity, acting on DNA"/>
    <property type="evidence" value="ECO:0007669"/>
    <property type="project" value="UniProtKB-ARBA"/>
</dbReference>
<evidence type="ECO:0000256" key="9">
    <source>
        <dbReference type="ARBA" id="ARBA00023295"/>
    </source>
</evidence>
<dbReference type="GO" id="GO:0016798">
    <property type="term" value="F:hydrolase activity, acting on glycosyl bonds"/>
    <property type="evidence" value="ECO:0007669"/>
    <property type="project" value="UniProtKB-KW"/>
</dbReference>
<dbReference type="Proteomes" id="UP000287224">
    <property type="component" value="Unassembled WGS sequence"/>
</dbReference>
<accession>A0A401ZIZ0</accession>
<proteinExistence type="inferred from homology"/>
<dbReference type="InterPro" id="IPR003265">
    <property type="entry name" value="HhH-GPD_domain"/>
</dbReference>
<comment type="cofactor">
    <cofactor evidence="1">
        <name>[4Fe-4S] cluster</name>
        <dbReference type="ChEBI" id="CHEBI:49883"/>
    </cofactor>
</comment>
<keyword evidence="9" id="KW-0326">Glycosidase</keyword>
<keyword evidence="3" id="KW-0479">Metal-binding</keyword>
<dbReference type="EMBL" id="BIFQ01000001">
    <property type="protein sequence ID" value="GCE06810.1"/>
    <property type="molecule type" value="Genomic_DNA"/>
</dbReference>
<keyword evidence="5" id="KW-0378">Hydrolase</keyword>
<evidence type="ECO:0000256" key="2">
    <source>
        <dbReference type="ARBA" id="ARBA00008343"/>
    </source>
</evidence>
<comment type="similarity">
    <text evidence="2">Belongs to the Nth/MutY family.</text>
</comment>
<dbReference type="AlphaFoldDB" id="A0A401ZIZ0"/>
<organism evidence="11 12">
    <name type="scientific">Dictyobacter aurantiacus</name>
    <dbReference type="NCBI Taxonomy" id="1936993"/>
    <lineage>
        <taxon>Bacteria</taxon>
        <taxon>Bacillati</taxon>
        <taxon>Chloroflexota</taxon>
        <taxon>Ktedonobacteria</taxon>
        <taxon>Ktedonobacterales</taxon>
        <taxon>Dictyobacteraceae</taxon>
        <taxon>Dictyobacter</taxon>
    </lineage>
</organism>
<keyword evidence="12" id="KW-1185">Reference proteome</keyword>
<name>A0A401ZIZ0_9CHLR</name>
<dbReference type="Pfam" id="PF00730">
    <property type="entry name" value="HhH-GPD"/>
    <property type="match status" value="1"/>
</dbReference>
<dbReference type="Gene3D" id="1.10.1670.10">
    <property type="entry name" value="Helix-hairpin-Helix base-excision DNA repair enzymes (C-terminal)"/>
    <property type="match status" value="1"/>
</dbReference>
<keyword evidence="4" id="KW-0227">DNA damage</keyword>
<dbReference type="RefSeq" id="WP_126599773.1">
    <property type="nucleotide sequence ID" value="NZ_BIFQ01000001.1"/>
</dbReference>
<dbReference type="InterPro" id="IPR004035">
    <property type="entry name" value="Endouclease-III_FeS-bd_BS"/>
</dbReference>
<dbReference type="InterPro" id="IPR023170">
    <property type="entry name" value="HhH_base_excis_C"/>
</dbReference>
<dbReference type="GO" id="GO:0051539">
    <property type="term" value="F:4 iron, 4 sulfur cluster binding"/>
    <property type="evidence" value="ECO:0007669"/>
    <property type="project" value="InterPro"/>
</dbReference>
<dbReference type="GO" id="GO:0004519">
    <property type="term" value="F:endonuclease activity"/>
    <property type="evidence" value="ECO:0007669"/>
    <property type="project" value="UniProtKB-KW"/>
</dbReference>
<dbReference type="PROSITE" id="PS00764">
    <property type="entry name" value="ENDONUCLEASE_III_1"/>
    <property type="match status" value="1"/>
</dbReference>
<dbReference type="OrthoDB" id="9802365at2"/>
<evidence type="ECO:0000256" key="1">
    <source>
        <dbReference type="ARBA" id="ARBA00001966"/>
    </source>
</evidence>
<keyword evidence="6" id="KW-0408">Iron</keyword>